<keyword evidence="2" id="KW-0472">Membrane</keyword>
<dbReference type="Gene3D" id="2.130.10.30">
    <property type="entry name" value="Regulator of chromosome condensation 1/beta-lactamase-inhibitor protein II"/>
    <property type="match status" value="1"/>
</dbReference>
<evidence type="ECO:0000313" key="5">
    <source>
        <dbReference type="EMBL" id="TQL37559.1"/>
    </source>
</evidence>
<dbReference type="Proteomes" id="UP000677457">
    <property type="component" value="Unassembled WGS sequence"/>
</dbReference>
<dbReference type="Gene3D" id="2.60.40.10">
    <property type="entry name" value="Immunoglobulins"/>
    <property type="match status" value="1"/>
</dbReference>
<dbReference type="InterPro" id="IPR032109">
    <property type="entry name" value="Big_3_5"/>
</dbReference>
<dbReference type="GO" id="GO:0005975">
    <property type="term" value="P:carbohydrate metabolic process"/>
    <property type="evidence" value="ECO:0007669"/>
    <property type="project" value="UniProtKB-ARBA"/>
</dbReference>
<dbReference type="SUPFAM" id="SSF50985">
    <property type="entry name" value="RCC1/BLIP-II"/>
    <property type="match status" value="1"/>
</dbReference>
<evidence type="ECO:0000256" key="1">
    <source>
        <dbReference type="SAM" id="MobiDB-lite"/>
    </source>
</evidence>
<dbReference type="InterPro" id="IPR000408">
    <property type="entry name" value="Reg_chr_condens"/>
</dbReference>
<evidence type="ECO:0000313" key="6">
    <source>
        <dbReference type="Proteomes" id="UP000315983"/>
    </source>
</evidence>
<name>A0A542XNZ0_SALAC</name>
<evidence type="ECO:0000259" key="3">
    <source>
        <dbReference type="Pfam" id="PF16640"/>
    </source>
</evidence>
<dbReference type="Pfam" id="PF00415">
    <property type="entry name" value="RCC1"/>
    <property type="match status" value="1"/>
</dbReference>
<reference evidence="4 7" key="2">
    <citation type="submission" date="2021-03" db="EMBL/GenBank/DDBJ databases">
        <title>Whole genome shotgun sequence of Salinispora arenicola NBRC 105043.</title>
        <authorList>
            <person name="Komaki H."/>
            <person name="Tamura T."/>
        </authorList>
    </citation>
    <scope>NUCLEOTIDE SEQUENCE [LARGE SCALE GENOMIC DNA]</scope>
    <source>
        <strain evidence="4 7">NBRC 105043</strain>
    </source>
</reference>
<dbReference type="EMBL" id="BOQM01000031">
    <property type="protein sequence ID" value="GIM87151.1"/>
    <property type="molecule type" value="Genomic_DNA"/>
</dbReference>
<evidence type="ECO:0000313" key="4">
    <source>
        <dbReference type="EMBL" id="GIM87151.1"/>
    </source>
</evidence>
<feature type="domain" description="Bacterial Ig-like" evidence="3">
    <location>
        <begin position="113"/>
        <end position="196"/>
    </location>
</feature>
<dbReference type="Pfam" id="PF16640">
    <property type="entry name" value="Big_3_5"/>
    <property type="match status" value="1"/>
</dbReference>
<keyword evidence="7" id="KW-1185">Reference proteome</keyword>
<dbReference type="EMBL" id="VFOL01000001">
    <property type="protein sequence ID" value="TQL37559.1"/>
    <property type="molecule type" value="Genomic_DNA"/>
</dbReference>
<reference evidence="5 6" key="1">
    <citation type="submission" date="2019-06" db="EMBL/GenBank/DDBJ databases">
        <title>Sequencing the genomes of 1000 actinobacteria strains.</title>
        <authorList>
            <person name="Klenk H.-P."/>
        </authorList>
    </citation>
    <scope>NUCLEOTIDE SEQUENCE [LARGE SCALE GENOMIC DNA]</scope>
    <source>
        <strain evidence="5 6">DSM 44819</strain>
    </source>
</reference>
<proteinExistence type="predicted"/>
<gene>
    <name evidence="5" type="ORF">FB564_2724</name>
    <name evidence="4" type="ORF">Sar04_38870</name>
</gene>
<protein>
    <submittedName>
        <fullName evidence="5">Regulator of chromosome condensation (RCC1) repeat-containing protein</fullName>
    </submittedName>
</protein>
<keyword evidence="2" id="KW-1133">Transmembrane helix</keyword>
<evidence type="ECO:0000313" key="7">
    <source>
        <dbReference type="Proteomes" id="UP000677457"/>
    </source>
</evidence>
<evidence type="ECO:0000256" key="2">
    <source>
        <dbReference type="SAM" id="Phobius"/>
    </source>
</evidence>
<dbReference type="InterPro" id="IPR013783">
    <property type="entry name" value="Ig-like_fold"/>
</dbReference>
<feature type="region of interest" description="Disordered" evidence="1">
    <location>
        <begin position="51"/>
        <end position="75"/>
    </location>
</feature>
<sequence>MQRFCRCAGRGAGRVGRAIVGWFFLVLAVMVTQVAGVWPVVAQAGLASSGAGSSTVPAWGENNEGELGDGTTTNRSTPVKVNLPPGTTITTLAGGGHSMALVAPPPTSATTLQVTPANPTADQDITLTATVTCNVDTPTGTITLRTNGETLATVPLTTSATHTTTLPTGTHTLTAHHTSTNTCPNSQSPPTTITINPDLPITGPTLTTTGAATLSILAGTTLIYAARRRRPAPRHLR</sequence>
<organism evidence="5 6">
    <name type="scientific">Salinispora arenicola</name>
    <dbReference type="NCBI Taxonomy" id="168697"/>
    <lineage>
        <taxon>Bacteria</taxon>
        <taxon>Bacillati</taxon>
        <taxon>Actinomycetota</taxon>
        <taxon>Actinomycetes</taxon>
        <taxon>Micromonosporales</taxon>
        <taxon>Micromonosporaceae</taxon>
        <taxon>Salinispora</taxon>
    </lineage>
</organism>
<dbReference type="PROSITE" id="PS50012">
    <property type="entry name" value="RCC1_3"/>
    <property type="match status" value="1"/>
</dbReference>
<comment type="caution">
    <text evidence="5">The sequence shown here is derived from an EMBL/GenBank/DDBJ whole genome shotgun (WGS) entry which is preliminary data.</text>
</comment>
<accession>A0A542XNZ0</accession>
<feature type="transmembrane region" description="Helical" evidence="2">
    <location>
        <begin position="206"/>
        <end position="226"/>
    </location>
</feature>
<feature type="transmembrane region" description="Helical" evidence="2">
    <location>
        <begin position="20"/>
        <end position="41"/>
    </location>
</feature>
<dbReference type="InterPro" id="IPR009091">
    <property type="entry name" value="RCC1/BLIP-II"/>
</dbReference>
<dbReference type="AlphaFoldDB" id="A0A542XNZ0"/>
<dbReference type="Proteomes" id="UP000315983">
    <property type="component" value="Unassembled WGS sequence"/>
</dbReference>
<keyword evidence="2" id="KW-0812">Transmembrane</keyword>